<name>A0A420H7I1_9PEZI</name>
<protein>
    <submittedName>
        <fullName evidence="1">Putative eka-like protein</fullName>
    </submittedName>
</protein>
<sequence>MTNWISFRCLQRVLNVIHDTSGRTLPIESRKRRKFPHWDGERRSFNTFIREVVDCIEIDRDLMASDRAVCHDINFSLPTVAKNKVAVFNSSGTQVQWDFRKFIEHLRRTFGNRQEKEDTQELLSKLR</sequence>
<accession>A0A420H7I1</accession>
<evidence type="ECO:0000313" key="1">
    <source>
        <dbReference type="EMBL" id="RKF53394.1"/>
    </source>
</evidence>
<organism evidence="1 2">
    <name type="scientific">Erysiphe neolycopersici</name>
    <dbReference type="NCBI Taxonomy" id="212602"/>
    <lineage>
        <taxon>Eukaryota</taxon>
        <taxon>Fungi</taxon>
        <taxon>Dikarya</taxon>
        <taxon>Ascomycota</taxon>
        <taxon>Pezizomycotina</taxon>
        <taxon>Leotiomycetes</taxon>
        <taxon>Erysiphales</taxon>
        <taxon>Erysiphaceae</taxon>
        <taxon>Erysiphe</taxon>
    </lineage>
</organism>
<proteinExistence type="predicted"/>
<reference evidence="1 2" key="1">
    <citation type="journal article" date="2018" name="BMC Genomics">
        <title>Comparative genome analyses reveal sequence features reflecting distinct modes of host-adaptation between dicot and monocot powdery mildew.</title>
        <authorList>
            <person name="Wu Y."/>
            <person name="Ma X."/>
            <person name="Pan Z."/>
            <person name="Kale S.D."/>
            <person name="Song Y."/>
            <person name="King H."/>
            <person name="Zhang Q."/>
            <person name="Presley C."/>
            <person name="Deng X."/>
            <person name="Wei C.I."/>
            <person name="Xiao S."/>
        </authorList>
    </citation>
    <scope>NUCLEOTIDE SEQUENCE [LARGE SCALE GENOMIC DNA]</scope>
    <source>
        <strain evidence="1">UMSG2</strain>
    </source>
</reference>
<comment type="caution">
    <text evidence="1">The sequence shown here is derived from an EMBL/GenBank/DDBJ whole genome shotgun (WGS) entry which is preliminary data.</text>
</comment>
<keyword evidence="2" id="KW-1185">Reference proteome</keyword>
<dbReference type="AlphaFoldDB" id="A0A420H7I1"/>
<evidence type="ECO:0000313" key="2">
    <source>
        <dbReference type="Proteomes" id="UP000286134"/>
    </source>
</evidence>
<dbReference type="OrthoDB" id="5152741at2759"/>
<dbReference type="STRING" id="212602.A0A420H7I1"/>
<dbReference type="EMBL" id="MCFK01010577">
    <property type="protein sequence ID" value="RKF53394.1"/>
    <property type="molecule type" value="Genomic_DNA"/>
</dbReference>
<gene>
    <name evidence="1" type="ORF">OnM2_105028</name>
</gene>
<dbReference type="Proteomes" id="UP000286134">
    <property type="component" value="Unassembled WGS sequence"/>
</dbReference>